<reference evidence="9 10" key="1">
    <citation type="journal article" date="2012" name="J. Bacteriol.">
        <title>Genome Sequence of Radiation-Resistant Modestobacter marinus Strain BC501, a Representative Actinobacterium That Thrives on Calcareous Stone Surfaces.</title>
        <authorList>
            <person name="Normand P."/>
            <person name="Gury J."/>
            <person name="Pujic P."/>
            <person name="Chouaia B."/>
            <person name="Crotti E."/>
            <person name="Brusetti L."/>
            <person name="Daffonchio D."/>
            <person name="Vacherie B."/>
            <person name="Barbe V."/>
            <person name="Medigue C."/>
            <person name="Calteau A."/>
            <person name="Ghodhbane-Gtari F."/>
            <person name="Essoussi I."/>
            <person name="Nouioui I."/>
            <person name="Abbassi-Ghozzi I."/>
            <person name="Gtari M."/>
        </authorList>
    </citation>
    <scope>NUCLEOTIDE SEQUENCE [LARGE SCALE GENOMIC DNA]</scope>
    <source>
        <strain evidence="10">BC 501</strain>
    </source>
</reference>
<dbReference type="OrthoDB" id="9778331at2"/>
<comment type="subcellular location">
    <subcellularLocation>
        <location evidence="1">Cell membrane</location>
        <topology evidence="1">Multi-pass membrane protein</topology>
    </subcellularLocation>
</comment>
<keyword evidence="4 7" id="KW-0812">Transmembrane</keyword>
<accession>I4EYJ0</accession>
<keyword evidence="6 7" id="KW-0472">Membrane</keyword>
<dbReference type="Gene3D" id="3.30.240.20">
    <property type="entry name" value="bsu07140 like domains"/>
    <property type="match status" value="1"/>
</dbReference>
<dbReference type="PANTHER" id="PTHR34582">
    <property type="entry name" value="UPF0702 TRANSMEMBRANE PROTEIN YCAP"/>
    <property type="match status" value="1"/>
</dbReference>
<sequence>MEDSVWDAMFTLQVPLLEKVLRAALVYLLILVLVRVSGRRALAATNTMDFVVLFLLASGVENAILTEDNSVTGGAVSAVVLIGINACVRYLTSISPLASRILQGRPTTVIEDGHVSPRGLRKVGMRQSDLDHAVRSQNGDNIGEIEHGELTPSGQLVLTLEEAEQSATKGDVADLAQQLRRIEGFLVTAPTVAWAHDARTIHQGH</sequence>
<dbReference type="HOGENOM" id="CLU_077149_3_1_11"/>
<keyword evidence="5 7" id="KW-1133">Transmembrane helix</keyword>
<name>I4EYJ0_MODI5</name>
<dbReference type="KEGG" id="mmar:MODMU_3027"/>
<evidence type="ECO:0000256" key="7">
    <source>
        <dbReference type="SAM" id="Phobius"/>
    </source>
</evidence>
<feature type="transmembrane region" description="Helical" evidence="7">
    <location>
        <begin position="20"/>
        <end position="36"/>
    </location>
</feature>
<evidence type="ECO:0000256" key="2">
    <source>
        <dbReference type="ARBA" id="ARBA00006448"/>
    </source>
</evidence>
<dbReference type="GO" id="GO:0005886">
    <property type="term" value="C:plasma membrane"/>
    <property type="evidence" value="ECO:0007669"/>
    <property type="project" value="UniProtKB-SubCell"/>
</dbReference>
<dbReference type="eggNOG" id="COG2323">
    <property type="taxonomic scope" value="Bacteria"/>
</dbReference>
<evidence type="ECO:0000256" key="4">
    <source>
        <dbReference type="ARBA" id="ARBA00022692"/>
    </source>
</evidence>
<evidence type="ECO:0000256" key="5">
    <source>
        <dbReference type="ARBA" id="ARBA00022989"/>
    </source>
</evidence>
<dbReference type="InterPro" id="IPR023090">
    <property type="entry name" value="UPF0702_alpha/beta_dom_sf"/>
</dbReference>
<comment type="similarity">
    <text evidence="2">Belongs to the UPF0702 family.</text>
</comment>
<dbReference type="EMBL" id="FO203431">
    <property type="protein sequence ID" value="CCH88453.1"/>
    <property type="molecule type" value="Genomic_DNA"/>
</dbReference>
<dbReference type="STRING" id="477641.MODMU_3027"/>
<keyword evidence="10" id="KW-1185">Reference proteome</keyword>
<dbReference type="Pfam" id="PF04239">
    <property type="entry name" value="DUF421"/>
    <property type="match status" value="1"/>
</dbReference>
<evidence type="ECO:0000313" key="10">
    <source>
        <dbReference type="Proteomes" id="UP000006461"/>
    </source>
</evidence>
<dbReference type="AlphaFoldDB" id="I4EYJ0"/>
<dbReference type="Proteomes" id="UP000006461">
    <property type="component" value="Chromosome"/>
</dbReference>
<evidence type="ECO:0000259" key="8">
    <source>
        <dbReference type="Pfam" id="PF04239"/>
    </source>
</evidence>
<evidence type="ECO:0000256" key="1">
    <source>
        <dbReference type="ARBA" id="ARBA00004651"/>
    </source>
</evidence>
<organism evidence="9 10">
    <name type="scientific">Modestobacter italicus (strain DSM 44449 / CECT 9708 / BC 501)</name>
    <dbReference type="NCBI Taxonomy" id="2732864"/>
    <lineage>
        <taxon>Bacteria</taxon>
        <taxon>Bacillati</taxon>
        <taxon>Actinomycetota</taxon>
        <taxon>Actinomycetes</taxon>
        <taxon>Geodermatophilales</taxon>
        <taxon>Geodermatophilaceae</taxon>
        <taxon>Modestobacter</taxon>
    </lineage>
</organism>
<keyword evidence="3" id="KW-1003">Cell membrane</keyword>
<evidence type="ECO:0000313" key="9">
    <source>
        <dbReference type="EMBL" id="CCH88453.1"/>
    </source>
</evidence>
<protein>
    <recommendedName>
        <fullName evidence="8">YetF C-terminal domain-containing protein</fullName>
    </recommendedName>
</protein>
<dbReference type="OMA" id="IPIWHGI"/>
<dbReference type="InterPro" id="IPR007353">
    <property type="entry name" value="DUF421"/>
</dbReference>
<feature type="domain" description="YetF C-terminal" evidence="8">
    <location>
        <begin position="98"/>
        <end position="165"/>
    </location>
</feature>
<evidence type="ECO:0000256" key="6">
    <source>
        <dbReference type="ARBA" id="ARBA00023136"/>
    </source>
</evidence>
<proteinExistence type="inferred from homology"/>
<gene>
    <name evidence="9" type="ordered locus">MODMU_3027</name>
</gene>
<dbReference type="PANTHER" id="PTHR34582:SF6">
    <property type="entry name" value="UPF0702 TRANSMEMBRANE PROTEIN YCAP"/>
    <property type="match status" value="1"/>
</dbReference>
<evidence type="ECO:0000256" key="3">
    <source>
        <dbReference type="ARBA" id="ARBA00022475"/>
    </source>
</evidence>